<organism evidence="1">
    <name type="scientific">Sesamum radiatum</name>
    <name type="common">Black benniseed</name>
    <dbReference type="NCBI Taxonomy" id="300843"/>
    <lineage>
        <taxon>Eukaryota</taxon>
        <taxon>Viridiplantae</taxon>
        <taxon>Streptophyta</taxon>
        <taxon>Embryophyta</taxon>
        <taxon>Tracheophyta</taxon>
        <taxon>Spermatophyta</taxon>
        <taxon>Magnoliopsida</taxon>
        <taxon>eudicotyledons</taxon>
        <taxon>Gunneridae</taxon>
        <taxon>Pentapetalae</taxon>
        <taxon>asterids</taxon>
        <taxon>lamiids</taxon>
        <taxon>Lamiales</taxon>
        <taxon>Pedaliaceae</taxon>
        <taxon>Sesamum</taxon>
    </lineage>
</organism>
<reference evidence="1" key="1">
    <citation type="submission" date="2020-06" db="EMBL/GenBank/DDBJ databases">
        <authorList>
            <person name="Li T."/>
            <person name="Hu X."/>
            <person name="Zhang T."/>
            <person name="Song X."/>
            <person name="Zhang H."/>
            <person name="Dai N."/>
            <person name="Sheng W."/>
            <person name="Hou X."/>
            <person name="Wei L."/>
        </authorList>
    </citation>
    <scope>NUCLEOTIDE SEQUENCE</scope>
    <source>
        <strain evidence="1">G02</strain>
        <tissue evidence="1">Leaf</tissue>
    </source>
</reference>
<reference evidence="1" key="2">
    <citation type="journal article" date="2024" name="Plant">
        <title>Genomic evolution and insights into agronomic trait innovations of Sesamum species.</title>
        <authorList>
            <person name="Miao H."/>
            <person name="Wang L."/>
            <person name="Qu L."/>
            <person name="Liu H."/>
            <person name="Sun Y."/>
            <person name="Le M."/>
            <person name="Wang Q."/>
            <person name="Wei S."/>
            <person name="Zheng Y."/>
            <person name="Lin W."/>
            <person name="Duan Y."/>
            <person name="Cao H."/>
            <person name="Xiong S."/>
            <person name="Wang X."/>
            <person name="Wei L."/>
            <person name="Li C."/>
            <person name="Ma Q."/>
            <person name="Ju M."/>
            <person name="Zhao R."/>
            <person name="Li G."/>
            <person name="Mu C."/>
            <person name="Tian Q."/>
            <person name="Mei H."/>
            <person name="Zhang T."/>
            <person name="Gao T."/>
            <person name="Zhang H."/>
        </authorList>
    </citation>
    <scope>NUCLEOTIDE SEQUENCE</scope>
    <source>
        <strain evidence="1">G02</strain>
    </source>
</reference>
<proteinExistence type="predicted"/>
<accession>A0AAW2W794</accession>
<sequence>MSMSAFLQTMLAKRRPIPLIEVKANMIFCFPSTLVFCTRRMCWKSSFATSDCKIHIVPPIRRNKSSLETIIKNQSNPIRKVKNTMARVPNRAAENAGILRRAAASLSLGKS</sequence>
<name>A0AAW2W794_SESRA</name>
<dbReference type="EMBL" id="JACGWJ010000002">
    <property type="protein sequence ID" value="KAL0437467.1"/>
    <property type="molecule type" value="Genomic_DNA"/>
</dbReference>
<protein>
    <submittedName>
        <fullName evidence="1">Uncharacterized protein</fullName>
    </submittedName>
</protein>
<comment type="caution">
    <text evidence="1">The sequence shown here is derived from an EMBL/GenBank/DDBJ whole genome shotgun (WGS) entry which is preliminary data.</text>
</comment>
<gene>
    <name evidence="1" type="ORF">Sradi_0454600</name>
</gene>
<dbReference type="AlphaFoldDB" id="A0AAW2W794"/>
<evidence type="ECO:0000313" key="1">
    <source>
        <dbReference type="EMBL" id="KAL0437467.1"/>
    </source>
</evidence>